<dbReference type="SUPFAM" id="SSF47616">
    <property type="entry name" value="GST C-terminal domain-like"/>
    <property type="match status" value="1"/>
</dbReference>
<dbReference type="Gene3D" id="3.40.30.10">
    <property type="entry name" value="Glutaredoxin"/>
    <property type="match status" value="1"/>
</dbReference>
<dbReference type="InterPro" id="IPR034345">
    <property type="entry name" value="Gtt2-like_N"/>
</dbReference>
<protein>
    <submittedName>
        <fullName evidence="3">Glutathione S-transferase family protein</fullName>
    </submittedName>
</protein>
<evidence type="ECO:0000259" key="2">
    <source>
        <dbReference type="PROSITE" id="PS50405"/>
    </source>
</evidence>
<dbReference type="Pfam" id="PF00043">
    <property type="entry name" value="GST_C"/>
    <property type="match status" value="1"/>
</dbReference>
<dbReference type="InterPro" id="IPR036282">
    <property type="entry name" value="Glutathione-S-Trfase_C_sf"/>
</dbReference>
<dbReference type="InterPro" id="IPR036249">
    <property type="entry name" value="Thioredoxin-like_sf"/>
</dbReference>
<gene>
    <name evidence="3" type="ORF">JSY38_01795</name>
</gene>
<dbReference type="InterPro" id="IPR004046">
    <property type="entry name" value="GST_C"/>
</dbReference>
<proteinExistence type="predicted"/>
<dbReference type="InterPro" id="IPR010987">
    <property type="entry name" value="Glutathione-S-Trfase_C-like"/>
</dbReference>
<dbReference type="PROSITE" id="PS50404">
    <property type="entry name" value="GST_NTER"/>
    <property type="match status" value="1"/>
</dbReference>
<organism evidence="3 4">
    <name type="scientific">Marinomonas foliarum</name>
    <dbReference type="NCBI Taxonomy" id="491950"/>
    <lineage>
        <taxon>Bacteria</taxon>
        <taxon>Pseudomonadati</taxon>
        <taxon>Pseudomonadota</taxon>
        <taxon>Gammaproteobacteria</taxon>
        <taxon>Oceanospirillales</taxon>
        <taxon>Oceanospirillaceae</taxon>
        <taxon>Marinomonas</taxon>
    </lineage>
</organism>
<dbReference type="EMBL" id="CP070273">
    <property type="protein sequence ID" value="QRV24298.1"/>
    <property type="molecule type" value="Genomic_DNA"/>
</dbReference>
<dbReference type="SFLD" id="SFLDS00019">
    <property type="entry name" value="Glutathione_Transferase_(cytos"/>
    <property type="match status" value="1"/>
</dbReference>
<dbReference type="CDD" id="cd03051">
    <property type="entry name" value="GST_N_GTT2_like"/>
    <property type="match status" value="1"/>
</dbReference>
<evidence type="ECO:0000313" key="3">
    <source>
        <dbReference type="EMBL" id="QRV24298.1"/>
    </source>
</evidence>
<feature type="domain" description="GST C-terminal" evidence="2">
    <location>
        <begin position="100"/>
        <end position="217"/>
    </location>
</feature>
<dbReference type="PANTHER" id="PTHR44051:SF8">
    <property type="entry name" value="GLUTATHIONE S-TRANSFERASE GSTA"/>
    <property type="match status" value="1"/>
</dbReference>
<dbReference type="PROSITE" id="PS50405">
    <property type="entry name" value="GST_CTER"/>
    <property type="match status" value="1"/>
</dbReference>
<feature type="domain" description="GST N-terminal" evidence="1">
    <location>
        <begin position="13"/>
        <end position="95"/>
    </location>
</feature>
<name>A0ABX7IPP4_9GAMM</name>
<dbReference type="InterPro" id="IPR004045">
    <property type="entry name" value="Glutathione_S-Trfase_N"/>
</dbReference>
<dbReference type="Proteomes" id="UP000644167">
    <property type="component" value="Chromosome"/>
</dbReference>
<dbReference type="RefSeq" id="WP_205114955.1">
    <property type="nucleotide sequence ID" value="NZ_CP070273.1"/>
</dbReference>
<evidence type="ECO:0000259" key="1">
    <source>
        <dbReference type="PROSITE" id="PS50404"/>
    </source>
</evidence>
<dbReference type="Pfam" id="PF13417">
    <property type="entry name" value="GST_N_3"/>
    <property type="match status" value="1"/>
</dbReference>
<dbReference type="CDD" id="cd00299">
    <property type="entry name" value="GST_C_family"/>
    <property type="match status" value="1"/>
</dbReference>
<dbReference type="SFLD" id="SFLDG00358">
    <property type="entry name" value="Main_(cytGST)"/>
    <property type="match status" value="1"/>
</dbReference>
<reference evidence="3 4" key="1">
    <citation type="submission" date="2021-02" db="EMBL/GenBank/DDBJ databases">
        <title>The genome of Marinomonas foliarum JZW.</title>
        <authorList>
            <person name="Sun M."/>
        </authorList>
    </citation>
    <scope>NUCLEOTIDE SEQUENCE [LARGE SCALE GENOMIC DNA]</scope>
    <source>
        <strain evidence="3 4">JZW</strain>
    </source>
</reference>
<keyword evidence="4" id="KW-1185">Reference proteome</keyword>
<dbReference type="InterPro" id="IPR040079">
    <property type="entry name" value="Glutathione_S-Trfase"/>
</dbReference>
<dbReference type="Gene3D" id="1.20.1050.10">
    <property type="match status" value="1"/>
</dbReference>
<accession>A0ABX7IPP4</accession>
<sequence>MTSEQNTKIERLNAMLLYQFQKGTNPRRVIIYLNEKGIDIPRYELDYTGGEHRSREYLEINPSGRAPTLVTDEGVPITDSAAIVEYLEELYPDTPMIGTDAISRAKIRSLERLGTDLVVRSQLWLWNVTPSFPAKELSPSLDVATKLFGYVTEILDVLEATIGDNEFLAGDKPTIADCTVFSIFQTCREKFDQPFGSAHPRLDVWYKKFRQRPSAEY</sequence>
<dbReference type="SUPFAM" id="SSF52833">
    <property type="entry name" value="Thioredoxin-like"/>
    <property type="match status" value="1"/>
</dbReference>
<dbReference type="PANTHER" id="PTHR44051">
    <property type="entry name" value="GLUTATHIONE S-TRANSFERASE-RELATED"/>
    <property type="match status" value="1"/>
</dbReference>
<evidence type="ECO:0000313" key="4">
    <source>
        <dbReference type="Proteomes" id="UP000644167"/>
    </source>
</evidence>